<organism evidence="1 2">
    <name type="scientific">Tenacibaculum finnmarkense genomovar ulcerans</name>
    <dbReference type="NCBI Taxonomy" id="2781388"/>
    <lineage>
        <taxon>Bacteria</taxon>
        <taxon>Pseudomonadati</taxon>
        <taxon>Bacteroidota</taxon>
        <taxon>Flavobacteriia</taxon>
        <taxon>Flavobacteriales</taxon>
        <taxon>Flavobacteriaceae</taxon>
        <taxon>Tenacibaculum</taxon>
        <taxon>Tenacibaculum finnmarkense</taxon>
    </lineage>
</organism>
<protein>
    <submittedName>
        <fullName evidence="1">Uncharacterized protein</fullName>
    </submittedName>
</protein>
<proteinExistence type="predicted"/>
<evidence type="ECO:0000313" key="1">
    <source>
        <dbReference type="EMBL" id="SOU88681.1"/>
    </source>
</evidence>
<dbReference type="RefSeq" id="WP_172505277.1">
    <property type="nucleotide sequence ID" value="NZ_OENE01000015.1"/>
</dbReference>
<evidence type="ECO:0000313" key="2">
    <source>
        <dbReference type="Proteomes" id="UP000490060"/>
    </source>
</evidence>
<name>A0A2I2M812_9FLAO</name>
<accession>A0A2I2M812</accession>
<dbReference type="EMBL" id="OENE01000015">
    <property type="protein sequence ID" value="SOU88681.1"/>
    <property type="molecule type" value="Genomic_DNA"/>
</dbReference>
<dbReference type="Proteomes" id="UP000490060">
    <property type="component" value="Unassembled WGS sequence"/>
</dbReference>
<gene>
    <name evidence="1" type="ORF">TNO010_220120</name>
</gene>
<dbReference type="AlphaFoldDB" id="A0A2I2M812"/>
<reference evidence="1 2" key="1">
    <citation type="submission" date="2017-11" db="EMBL/GenBank/DDBJ databases">
        <authorList>
            <person name="Duchaud E."/>
        </authorList>
    </citation>
    <scope>NUCLEOTIDE SEQUENCE [LARGE SCALE GENOMIC DNA]</scope>
    <source>
        <strain evidence="1 2">TNO010</strain>
    </source>
</reference>
<sequence>MESVKVQTKLFTQSNVNLHIVNGLLSWQDLGKTIVLKEFVGVSIQYGKTYGIITKNGFRMIKKILKSSNKNNYLLAFDKNNTDKVKFPLQEIPKNLVSKLFEFV</sequence>